<feature type="region of interest" description="Disordered" evidence="1">
    <location>
        <begin position="19"/>
        <end position="75"/>
    </location>
</feature>
<evidence type="ECO:0000256" key="1">
    <source>
        <dbReference type="SAM" id="MobiDB-lite"/>
    </source>
</evidence>
<organism evidence="2 3">
    <name type="scientific">Stachybotrys chlorohalonatus (strain IBT 40285)</name>
    <dbReference type="NCBI Taxonomy" id="1283841"/>
    <lineage>
        <taxon>Eukaryota</taxon>
        <taxon>Fungi</taxon>
        <taxon>Dikarya</taxon>
        <taxon>Ascomycota</taxon>
        <taxon>Pezizomycotina</taxon>
        <taxon>Sordariomycetes</taxon>
        <taxon>Hypocreomycetidae</taxon>
        <taxon>Hypocreales</taxon>
        <taxon>Stachybotryaceae</taxon>
        <taxon>Stachybotrys</taxon>
    </lineage>
</organism>
<gene>
    <name evidence="2" type="ORF">S40285_06072</name>
</gene>
<accession>A0A084QK03</accession>
<dbReference type="InParanoid" id="A0A084QK03"/>
<feature type="region of interest" description="Disordered" evidence="1">
    <location>
        <begin position="103"/>
        <end position="123"/>
    </location>
</feature>
<evidence type="ECO:0000313" key="3">
    <source>
        <dbReference type="Proteomes" id="UP000028524"/>
    </source>
</evidence>
<dbReference type="AlphaFoldDB" id="A0A084QK03"/>
<dbReference type="HOGENOM" id="CLU_731926_0_0_1"/>
<proteinExistence type="predicted"/>
<feature type="compositionally biased region" description="Pro residues" evidence="1">
    <location>
        <begin position="62"/>
        <end position="73"/>
    </location>
</feature>
<dbReference type="EMBL" id="KL660690">
    <property type="protein sequence ID" value="KFA64288.1"/>
    <property type="molecule type" value="Genomic_DNA"/>
</dbReference>
<protein>
    <submittedName>
        <fullName evidence="2">Uncharacterized protein</fullName>
    </submittedName>
</protein>
<reference evidence="2 3" key="1">
    <citation type="journal article" date="2014" name="BMC Genomics">
        <title>Comparative genome sequencing reveals chemotype-specific gene clusters in the toxigenic black mold Stachybotrys.</title>
        <authorList>
            <person name="Semeiks J."/>
            <person name="Borek D."/>
            <person name="Otwinowski Z."/>
            <person name="Grishin N.V."/>
        </authorList>
    </citation>
    <scope>NUCLEOTIDE SEQUENCE [LARGE SCALE GENOMIC DNA]</scope>
    <source>
        <strain evidence="2 3">IBT 40285</strain>
    </source>
</reference>
<name>A0A084QK03_STAC4</name>
<dbReference type="Proteomes" id="UP000028524">
    <property type="component" value="Unassembled WGS sequence"/>
</dbReference>
<evidence type="ECO:0000313" key="2">
    <source>
        <dbReference type="EMBL" id="KFA64288.1"/>
    </source>
</evidence>
<dbReference type="OrthoDB" id="5130748at2759"/>
<keyword evidence="3" id="KW-1185">Reference proteome</keyword>
<sequence length="381" mass="42518">MSYTPYSEAYASHVRISSVCSGPAPRQPQTSTHIGEESHLRTPSHLLLASPIPAPSRRRSPCTPPPPYCPQPEPSVASGRLFRPIHSTSLYSVLDIDLNTDVNTTEMPSTSEEPAQHSQATQPMGLSAYSSSVFDALESGTRPSCIIDNHEQLGMCELTRCWETLHKCGVASEVNASHTKTRESIESFLDAVFRNWNSHDQQVQVKLELKPVQVRIDVGHLPGENNWIQIYFGQFIKCDTVDTDAIASHAERDCCPNASTVIRAVGIYDFANSAYTRRLVTVDDSEEHNFDHCMGNNVHFSDGDWTGALERALYEKVVSKVKRHNQRLAIFKARMAIRDSAMGFTRTRDEFTIEALDYVDVAVVKRRLRVVSLLPGTEEEA</sequence>